<feature type="domain" description="Helitron helicase-like" evidence="2">
    <location>
        <begin position="943"/>
        <end position="1119"/>
    </location>
</feature>
<evidence type="ECO:0000313" key="5">
    <source>
        <dbReference type="Proteomes" id="UP001153620"/>
    </source>
</evidence>
<evidence type="ECO:0000256" key="1">
    <source>
        <dbReference type="SAM" id="MobiDB-lite"/>
    </source>
</evidence>
<gene>
    <name evidence="4" type="ORF">CHIRRI_LOCUS14978</name>
</gene>
<evidence type="ECO:0000259" key="3">
    <source>
        <dbReference type="Pfam" id="PF20209"/>
    </source>
</evidence>
<accession>A0A9N9S6E5</accession>
<name>A0A9N9S6E5_9DIPT</name>
<feature type="region of interest" description="Disordered" evidence="1">
    <location>
        <begin position="63"/>
        <end position="143"/>
    </location>
</feature>
<dbReference type="Proteomes" id="UP001153620">
    <property type="component" value="Chromosome 4"/>
</dbReference>
<feature type="region of interest" description="Disordered" evidence="1">
    <location>
        <begin position="1"/>
        <end position="44"/>
    </location>
</feature>
<evidence type="ECO:0000313" key="4">
    <source>
        <dbReference type="EMBL" id="CAG9812173.1"/>
    </source>
</evidence>
<feature type="domain" description="DUF6570" evidence="3">
    <location>
        <begin position="289"/>
        <end position="410"/>
    </location>
</feature>
<feature type="compositionally biased region" description="Basic and acidic residues" evidence="1">
    <location>
        <begin position="115"/>
        <end position="143"/>
    </location>
</feature>
<dbReference type="OrthoDB" id="6141723at2759"/>
<reference evidence="4" key="1">
    <citation type="submission" date="2022-01" db="EMBL/GenBank/DDBJ databases">
        <authorList>
            <person name="King R."/>
        </authorList>
    </citation>
    <scope>NUCLEOTIDE SEQUENCE</scope>
</reference>
<dbReference type="AlphaFoldDB" id="A0A9N9S6E5"/>
<dbReference type="Pfam" id="PF20209">
    <property type="entry name" value="DUF6570"/>
    <property type="match status" value="1"/>
</dbReference>
<dbReference type="InterPro" id="IPR025476">
    <property type="entry name" value="Helitron_helicase-like"/>
</dbReference>
<dbReference type="EMBL" id="OU895880">
    <property type="protein sequence ID" value="CAG9812173.1"/>
    <property type="molecule type" value="Genomic_DNA"/>
</dbReference>
<reference evidence="4" key="2">
    <citation type="submission" date="2022-10" db="EMBL/GenBank/DDBJ databases">
        <authorList>
            <consortium name="ENA_rothamsted_submissions"/>
            <consortium name="culmorum"/>
            <person name="King R."/>
        </authorList>
    </citation>
    <scope>NUCLEOTIDE SEQUENCE</scope>
</reference>
<organism evidence="4 5">
    <name type="scientific">Chironomus riparius</name>
    <dbReference type="NCBI Taxonomy" id="315576"/>
    <lineage>
        <taxon>Eukaryota</taxon>
        <taxon>Metazoa</taxon>
        <taxon>Ecdysozoa</taxon>
        <taxon>Arthropoda</taxon>
        <taxon>Hexapoda</taxon>
        <taxon>Insecta</taxon>
        <taxon>Pterygota</taxon>
        <taxon>Neoptera</taxon>
        <taxon>Endopterygota</taxon>
        <taxon>Diptera</taxon>
        <taxon>Nematocera</taxon>
        <taxon>Chironomoidea</taxon>
        <taxon>Chironomidae</taxon>
        <taxon>Chironominae</taxon>
        <taxon>Chironomus</taxon>
    </lineage>
</organism>
<proteinExistence type="predicted"/>
<feature type="compositionally biased region" description="Basic and acidic residues" evidence="1">
    <location>
        <begin position="68"/>
        <end position="92"/>
    </location>
</feature>
<sequence>MPKVKKQSIKTKTEKDRSFKREKMHYEEFKEENRKRAKHGMEHKRYTDEDFAALQKAQCAKIMKKKRENNEDFAKSSKDKSANIMKNKRENMEGFSEWSKVQSAESMRKKRKVVEKREEEKEKDRLAKQTLKEEREKKKQEKAEKVAEQRELRMNLFYKCRETFMNDLKEIKLNKNLRHTQEEISSAKRCIDFINQIREVPSRVCCCCEGLFFKNYTKSFNEHTLFIKYCKKLGEFKKEGKSDKYDRIEFNNTREFTEYITGFNSEFLCTTCLKNLENGQIPLINPHCGIKVPEIPKEIEELTDFMERLVSPVLPFMQIRELQPYAVNPQLGIKGSVINIIPGTEKMLHVLPRKFNETNIIQLKLKRDMSHKTDYMFETFSVAKLMKALTILINTPLYQDYKIQINEKNFEEYDPNCTGTQVNFVIDDGNIDQEKNVNDDENESATNKTSLNIQKMNVDEDMMNYENVNPQFIRKSPEKLHVETNPIEMDVEMLLENLNTKISSTDDAYQFKIFDNGIKATCFDVSNFQFTLLCAFNSVFHGFNASYRLNNDFHRFIEEKKDLISYFKLISEISNNSDKNARNQLYIKFLFEKSFAGLKIDDKEVKKQCKTMEYDSGIILENFLSLDGITTLLPSYKKFARCNKLDCNGISSNFIENSLIYVQLNEFENLNEYIGDKNYKRDSFNEHIMQLDPFNDIPLTFYANNDEYQLLFFVHKDIGHYTSYYYKTEDEIILIDDLHISHEFLNRSNINKNVNPNLLIYFKKPKTQDVSIDISFDVQRSTDVNLNKFLSNDISRLKELFSAVDINGGFKSDESISSVDTEMMEDIENEEKLYDGKEELPPDNQLEDILMFKDFKVDDMLQGNLEIDVKIDKSILLNDQVKAFAPGQGKQPVPSQNIQNYDEICFPKTYGGHKMTYDRKKIRFTRVIRAELRHHKRKRSRPVLILFKVKEKYKRDLKNRISIAIRKTTKGKHMTAKDVRDGKSIDDHIKNNIAYLILSTIRSSPMYFKRGRTNALAMLNQLNYPTIFFTYSMAESFSPELLQQMHKNIYGKEISLLEALQMTPAEKAKLVREDPVSCAEFFNHRLNSLGTYAGDAKGSGLLGKNYVTNFIRRKEAQGRIVIKYGGDKMLLD</sequence>
<protein>
    <submittedName>
        <fullName evidence="4">Uncharacterized protein</fullName>
    </submittedName>
</protein>
<keyword evidence="5" id="KW-1185">Reference proteome</keyword>
<dbReference type="InterPro" id="IPR046700">
    <property type="entry name" value="DUF6570"/>
</dbReference>
<evidence type="ECO:0000259" key="2">
    <source>
        <dbReference type="Pfam" id="PF14214"/>
    </source>
</evidence>
<feature type="compositionally biased region" description="Basic and acidic residues" evidence="1">
    <location>
        <begin position="11"/>
        <end position="44"/>
    </location>
</feature>
<dbReference type="Pfam" id="PF14214">
    <property type="entry name" value="Helitron_like_N"/>
    <property type="match status" value="1"/>
</dbReference>